<dbReference type="SUPFAM" id="SSF46785">
    <property type="entry name" value="Winged helix' DNA-binding domain"/>
    <property type="match status" value="1"/>
</dbReference>
<dbReference type="Pfam" id="PF02082">
    <property type="entry name" value="Rrf2"/>
    <property type="match status" value="1"/>
</dbReference>
<dbReference type="PANTHER" id="PTHR33221:SF15">
    <property type="entry name" value="HTH-TYPE TRANSCRIPTIONAL REGULATOR YWGB-RELATED"/>
    <property type="match status" value="1"/>
</dbReference>
<dbReference type="InterPro" id="IPR036388">
    <property type="entry name" value="WH-like_DNA-bd_sf"/>
</dbReference>
<comment type="caution">
    <text evidence="1">The sequence shown here is derived from an EMBL/GenBank/DDBJ whole genome shotgun (WGS) entry which is preliminary data.</text>
</comment>
<dbReference type="EMBL" id="SSOB01000002">
    <property type="protein sequence ID" value="THF84092.1"/>
    <property type="molecule type" value="Genomic_DNA"/>
</dbReference>
<accession>A0A4S4C7X6</accession>
<dbReference type="InterPro" id="IPR000944">
    <property type="entry name" value="Tscrpt_reg_Rrf2"/>
</dbReference>
<dbReference type="GO" id="GO:0005829">
    <property type="term" value="C:cytosol"/>
    <property type="evidence" value="ECO:0007669"/>
    <property type="project" value="TreeGrafter"/>
</dbReference>
<gene>
    <name evidence="1" type="ORF">E6C55_01940</name>
</gene>
<dbReference type="AlphaFoldDB" id="A0A4S4C7X6"/>
<proteinExistence type="predicted"/>
<evidence type="ECO:0000313" key="2">
    <source>
        <dbReference type="Proteomes" id="UP000310636"/>
    </source>
</evidence>
<dbReference type="InterPro" id="IPR030489">
    <property type="entry name" value="TR_Rrf2-type_CS"/>
</dbReference>
<evidence type="ECO:0000313" key="1">
    <source>
        <dbReference type="EMBL" id="THF84092.1"/>
    </source>
</evidence>
<reference evidence="1 2" key="1">
    <citation type="submission" date="2019-04" db="EMBL/GenBank/DDBJ databases">
        <title>Cohnella sp. nov. isolated from preserved vegetables.</title>
        <authorList>
            <person name="Lin S.-Y."/>
            <person name="Hung M.-H."/>
            <person name="Young C.-C."/>
        </authorList>
    </citation>
    <scope>NUCLEOTIDE SEQUENCE [LARGE SCALE GENOMIC DNA]</scope>
    <source>
        <strain evidence="1 2">CC-MHH1044</strain>
    </source>
</reference>
<organism evidence="1 2">
    <name type="scientific">Cohnella fermenti</name>
    <dbReference type="NCBI Taxonomy" id="2565925"/>
    <lineage>
        <taxon>Bacteria</taxon>
        <taxon>Bacillati</taxon>
        <taxon>Bacillota</taxon>
        <taxon>Bacilli</taxon>
        <taxon>Bacillales</taxon>
        <taxon>Paenibacillaceae</taxon>
        <taxon>Cohnella</taxon>
    </lineage>
</organism>
<dbReference type="Proteomes" id="UP000310636">
    <property type="component" value="Unassembled WGS sequence"/>
</dbReference>
<sequence>MNSEFIIAVHSLVLLAHREDGMASSEEIAANVCTHPARVRKVLGCLRKLGYVSTREGSGGGYRLTCNPTEVTLADVYRAMSAGSLMPNWCSGDPEMDCMVGSSMQDVMNSVFCGAEKQLEAYFSNITIGGMLSNIEQGQLDAAGGRAGPIII</sequence>
<dbReference type="PROSITE" id="PS51197">
    <property type="entry name" value="HTH_RRF2_2"/>
    <property type="match status" value="1"/>
</dbReference>
<dbReference type="PROSITE" id="PS01332">
    <property type="entry name" value="HTH_RRF2_1"/>
    <property type="match status" value="1"/>
</dbReference>
<dbReference type="PANTHER" id="PTHR33221">
    <property type="entry name" value="WINGED HELIX-TURN-HELIX TRANSCRIPTIONAL REGULATOR, RRF2 FAMILY"/>
    <property type="match status" value="1"/>
</dbReference>
<name>A0A4S4C7X6_9BACL</name>
<keyword evidence="2" id="KW-1185">Reference proteome</keyword>
<dbReference type="GO" id="GO:0003700">
    <property type="term" value="F:DNA-binding transcription factor activity"/>
    <property type="evidence" value="ECO:0007669"/>
    <property type="project" value="TreeGrafter"/>
</dbReference>
<dbReference type="InterPro" id="IPR036390">
    <property type="entry name" value="WH_DNA-bd_sf"/>
</dbReference>
<dbReference type="Gene3D" id="1.10.10.10">
    <property type="entry name" value="Winged helix-like DNA-binding domain superfamily/Winged helix DNA-binding domain"/>
    <property type="match status" value="1"/>
</dbReference>
<dbReference type="OrthoDB" id="3242805at2"/>
<protein>
    <submittedName>
        <fullName evidence="1">Rrf2 family transcriptional regulator</fullName>
    </submittedName>
</protein>
<dbReference type="RefSeq" id="WP_136368094.1">
    <property type="nucleotide sequence ID" value="NZ_SSOB01000002.1"/>
</dbReference>